<evidence type="ECO:0000313" key="2">
    <source>
        <dbReference type="Proteomes" id="UP001497382"/>
    </source>
</evidence>
<dbReference type="Proteomes" id="UP001497382">
    <property type="component" value="Unassembled WGS sequence"/>
</dbReference>
<dbReference type="AlphaFoldDB" id="A0AAV2A7G2"/>
<organism evidence="1 2">
    <name type="scientific">Larinioides sclopetarius</name>
    <dbReference type="NCBI Taxonomy" id="280406"/>
    <lineage>
        <taxon>Eukaryota</taxon>
        <taxon>Metazoa</taxon>
        <taxon>Ecdysozoa</taxon>
        <taxon>Arthropoda</taxon>
        <taxon>Chelicerata</taxon>
        <taxon>Arachnida</taxon>
        <taxon>Araneae</taxon>
        <taxon>Araneomorphae</taxon>
        <taxon>Entelegynae</taxon>
        <taxon>Araneoidea</taxon>
        <taxon>Araneidae</taxon>
        <taxon>Larinioides</taxon>
    </lineage>
</organism>
<keyword evidence="2" id="KW-1185">Reference proteome</keyword>
<gene>
    <name evidence="1" type="ORF">LARSCL_LOCUS10686</name>
</gene>
<dbReference type="EMBL" id="CAXIEN010000126">
    <property type="protein sequence ID" value="CAL1279937.1"/>
    <property type="molecule type" value="Genomic_DNA"/>
</dbReference>
<comment type="caution">
    <text evidence="1">The sequence shown here is derived from an EMBL/GenBank/DDBJ whole genome shotgun (WGS) entry which is preliminary data.</text>
</comment>
<sequence>MPDVSDNFIISLLRNDFVQIIPLIYKSPYVLAKLADAGFETDPRTKDSDGKSAFFHALRTEESQLLSLMYDHAANACLQTDASIRSPDPVIVENLMRLKYYLKSLKKSIKSEEIREKSTYSFRDLCRFNEFQIEICKGINNIRLRINYYDRTDQEYEASQRKETILTILKIYETYFHYTDGEVESFVEAGSRFKEFYRHKDYFDKLDFCSAVMFFDNLFLLKERLKLPNNKYQNVESDFFLFIFLRKYLERYEKEKYFYFVSRWITFQKRLSLQKQLCSFKETLDKTELSKDTIVEKLPKAVVRTLTNLPQIYGQFLIFRLQHYLNAATGLIVNDLKSILVVERCLQVIGECCKERDFNSVQRIISLALPKDFSKHLKQIRNRLSHIKPHELLYRNNLEQDVELFIGIQNELIKLKQFLVPVYSAHKYEMDQFLLLHSVKSIRKARRKSNLDEHENQLKVILPSPEMEETQLSAPLFSSQKPWNRYFDDMYSSLGKEIIDLNCNGNFLDKNSISLYKQIIQNMVSATGELLKNLKVAIPEKIIESHFWCLENFLTYVTKDRKLAKYRRTVILMIEERKSLFNKLKENANQFPKINKSTNSVTDDASVSEVGVVEKRQSSQYQETGSSCQQEVNPIDNFVKCGIFFNTETESSTFFNEIEDIKSFHNSVESLETNQMDVEINGENFQNCILQNMFHGNISQEITDSEKCKETVDIYENSENPQQVVLIEENDLPSSEAISMTSQDEWLLANVFNIYHDYPVNNEVNVPAEMIDAKGKRNKNSKFIIFVEYAKEFLYRYDAIANNIFQRIPKKKERTVEFHSGNIEKYCLILKGWTVLKNKEKEFILRSVPKQFQNVPELKRRVKGLLKGKSEISTEMESELFKLNLKSKEIKEMKENIEFGLIDDAILIVDSARDYFSELKVMMESKKIDKKECEMLCKKLEIPDKSKDILMKLVPGQNKKVPGNQFQFLRRRIKMLKNILIEENNAIKQLWERATTPRRKMHVKEKVIQLYLNNSEIQASVETLLFDCMTILNSKELKNLWKKTTNLFNGINLRNVLAHGHPLLESLGRLLDPYDLPSEMVEKMLKLISDECIIDCMQQILEQSGTDFYGFMKIMNDEDDEQFKNLREQILECDHWKEYALLIAFGEVRCV</sequence>
<proteinExistence type="predicted"/>
<evidence type="ECO:0000313" key="1">
    <source>
        <dbReference type="EMBL" id="CAL1279937.1"/>
    </source>
</evidence>
<name>A0AAV2A7G2_9ARAC</name>
<accession>A0AAV2A7G2</accession>
<reference evidence="1 2" key="1">
    <citation type="submission" date="2024-04" db="EMBL/GenBank/DDBJ databases">
        <authorList>
            <person name="Rising A."/>
            <person name="Reimegard J."/>
            <person name="Sonavane S."/>
            <person name="Akerstrom W."/>
            <person name="Nylinder S."/>
            <person name="Hedman E."/>
            <person name="Kallberg Y."/>
        </authorList>
    </citation>
    <scope>NUCLEOTIDE SEQUENCE [LARGE SCALE GENOMIC DNA]</scope>
</reference>
<protein>
    <submittedName>
        <fullName evidence="1">Uncharacterized protein</fullName>
    </submittedName>
</protein>